<feature type="domain" description="Mur ligase central" evidence="11">
    <location>
        <begin position="137"/>
        <end position="267"/>
    </location>
</feature>
<dbReference type="GO" id="GO:0009252">
    <property type="term" value="P:peptidoglycan biosynthetic process"/>
    <property type="evidence" value="ECO:0007669"/>
    <property type="project" value="UniProtKB-UniRule"/>
</dbReference>
<feature type="region of interest" description="Disordered" evidence="9">
    <location>
        <begin position="493"/>
        <end position="514"/>
    </location>
</feature>
<evidence type="ECO:0000256" key="4">
    <source>
        <dbReference type="ARBA" id="ARBA00022598"/>
    </source>
</evidence>
<dbReference type="UniPathway" id="UPA00219"/>
<keyword evidence="6 7" id="KW-0067">ATP-binding</keyword>
<feature type="binding site" evidence="7">
    <location>
        <begin position="139"/>
        <end position="145"/>
    </location>
    <ligand>
        <name>ATP</name>
        <dbReference type="ChEBI" id="CHEBI:30616"/>
    </ligand>
</feature>
<dbReference type="GO" id="GO:0005524">
    <property type="term" value="F:ATP binding"/>
    <property type="evidence" value="ECO:0007669"/>
    <property type="project" value="UniProtKB-UniRule"/>
</dbReference>
<gene>
    <name evidence="7" type="primary">murD</name>
    <name evidence="12" type="ORF">F8O03_07920</name>
</gene>
<dbReference type="GO" id="GO:0051301">
    <property type="term" value="P:cell division"/>
    <property type="evidence" value="ECO:0007669"/>
    <property type="project" value="UniProtKB-KW"/>
</dbReference>
<comment type="similarity">
    <text evidence="7">Belongs to the MurCDEF family.</text>
</comment>
<reference evidence="12 13" key="1">
    <citation type="submission" date="2019-09" db="EMBL/GenBank/DDBJ databases">
        <title>Phylogeny of genus Pseudoclavibacter and closely related genus.</title>
        <authorList>
            <person name="Li Y."/>
        </authorList>
    </citation>
    <scope>NUCLEOTIDE SEQUENCE [LARGE SCALE GENOMIC DNA]</scope>
    <source>
        <strain evidence="12 13">THG-MD12</strain>
    </source>
</reference>
<sequence length="514" mass="54090">MTREGTGREVDGLRSWHDDWTGLSVAVLGLGKTGFSVADTLAELGAKPHVIAQSHDDERERILEVLDVPVTIADSDESAVDALRALEADLIVASPGFAPSHPLIVAADALDAPVWGDVELAWRLRDKFGDPAPWLAVTGTNGKTTTTQLAAHMGLAAGIRTAPCGNIGVPVLDVLRDPAEFQLLVVELSSFQLHSLHSMSAHAAVVLNIADDHLDWHGGAEAYRAAKGRVYERAQIACVYNKGDEATLDLVEAADVVEGCRAIGFGTDVPGPSDFGVVDGILVDRAFLDDRARTALELTTLEELRPRGLSSKHLVEDVLAAAALVRAVGVPVAAISEALSTFSVDRHRHEIVAEAAGVLWVDDSKATNVHAADASLAAHRSVVWLVGGLLKGVDIAPLVAKHAGRLRGAVALGTSRSEVADAFAQHAPEVAFIEIDVSDTDSIMGRAVAEAARLAQDGDTVLLAPAAASMDQFVSYSDRGQRFALAVASHLEGGRHAETEGSQDRTSEPDASAE</sequence>
<dbReference type="EMBL" id="WBJX01000002">
    <property type="protein sequence ID" value="KAB1638315.1"/>
    <property type="molecule type" value="Genomic_DNA"/>
</dbReference>
<comment type="function">
    <text evidence="7 8">Cell wall formation. Catalyzes the addition of glutamate to the nucleotide precursor UDP-N-acetylmuramoyl-L-alanine (UMA).</text>
</comment>
<dbReference type="InterPro" id="IPR036565">
    <property type="entry name" value="Mur-like_cat_sf"/>
</dbReference>
<comment type="caution">
    <text evidence="12">The sequence shown here is derived from an EMBL/GenBank/DDBJ whole genome shotgun (WGS) entry which is preliminary data.</text>
</comment>
<evidence type="ECO:0000256" key="2">
    <source>
        <dbReference type="ARBA" id="ARBA00004752"/>
    </source>
</evidence>
<dbReference type="HAMAP" id="MF_00639">
    <property type="entry name" value="MurD"/>
    <property type="match status" value="1"/>
</dbReference>
<dbReference type="InterPro" id="IPR036615">
    <property type="entry name" value="Mur_ligase_C_dom_sf"/>
</dbReference>
<evidence type="ECO:0000259" key="11">
    <source>
        <dbReference type="Pfam" id="PF08245"/>
    </source>
</evidence>
<accession>A0A7J5B3Y8</accession>
<keyword evidence="7 8" id="KW-0132">Cell division</keyword>
<keyword evidence="7 8" id="KW-0131">Cell cycle</keyword>
<evidence type="ECO:0000256" key="1">
    <source>
        <dbReference type="ARBA" id="ARBA00004496"/>
    </source>
</evidence>
<evidence type="ECO:0000259" key="10">
    <source>
        <dbReference type="Pfam" id="PF02875"/>
    </source>
</evidence>
<keyword evidence="5 7" id="KW-0547">Nucleotide-binding</keyword>
<keyword evidence="7 8" id="KW-0573">Peptidoglycan synthesis</keyword>
<evidence type="ECO:0000256" key="3">
    <source>
        <dbReference type="ARBA" id="ARBA00022490"/>
    </source>
</evidence>
<evidence type="ECO:0000313" key="12">
    <source>
        <dbReference type="EMBL" id="KAB1638315.1"/>
    </source>
</evidence>
<evidence type="ECO:0000256" key="7">
    <source>
        <dbReference type="HAMAP-Rule" id="MF_00639"/>
    </source>
</evidence>
<dbReference type="Pfam" id="PF21799">
    <property type="entry name" value="MurD-like_N"/>
    <property type="match status" value="1"/>
</dbReference>
<dbReference type="PANTHER" id="PTHR43692:SF1">
    <property type="entry name" value="UDP-N-ACETYLMURAMOYLALANINE--D-GLUTAMATE LIGASE"/>
    <property type="match status" value="1"/>
</dbReference>
<dbReference type="EC" id="6.3.2.9" evidence="7 8"/>
<proteinExistence type="inferred from homology"/>
<keyword evidence="4 7" id="KW-0436">Ligase</keyword>
<dbReference type="Pfam" id="PF08245">
    <property type="entry name" value="Mur_ligase_M"/>
    <property type="match status" value="1"/>
</dbReference>
<feature type="compositionally biased region" description="Basic and acidic residues" evidence="9">
    <location>
        <begin position="493"/>
        <end position="508"/>
    </location>
</feature>
<dbReference type="Gene3D" id="3.40.1190.10">
    <property type="entry name" value="Mur-like, catalytic domain"/>
    <property type="match status" value="1"/>
</dbReference>
<dbReference type="GO" id="GO:0005737">
    <property type="term" value="C:cytoplasm"/>
    <property type="evidence" value="ECO:0007669"/>
    <property type="project" value="UniProtKB-SubCell"/>
</dbReference>
<dbReference type="Gene3D" id="3.40.50.720">
    <property type="entry name" value="NAD(P)-binding Rossmann-like Domain"/>
    <property type="match status" value="1"/>
</dbReference>
<evidence type="ECO:0000256" key="9">
    <source>
        <dbReference type="SAM" id="MobiDB-lite"/>
    </source>
</evidence>
<comment type="subcellular location">
    <subcellularLocation>
        <location evidence="1 7 8">Cytoplasm</location>
    </subcellularLocation>
</comment>
<dbReference type="GO" id="GO:0008764">
    <property type="term" value="F:UDP-N-acetylmuramoylalanine-D-glutamate ligase activity"/>
    <property type="evidence" value="ECO:0007669"/>
    <property type="project" value="UniProtKB-UniRule"/>
</dbReference>
<dbReference type="GO" id="GO:0008360">
    <property type="term" value="P:regulation of cell shape"/>
    <property type="evidence" value="ECO:0007669"/>
    <property type="project" value="UniProtKB-KW"/>
</dbReference>
<feature type="domain" description="Mur ligase C-terminal" evidence="10">
    <location>
        <begin position="347"/>
        <end position="466"/>
    </location>
</feature>
<dbReference type="NCBIfam" id="TIGR01087">
    <property type="entry name" value="murD"/>
    <property type="match status" value="1"/>
</dbReference>
<dbReference type="SUPFAM" id="SSF53244">
    <property type="entry name" value="MurD-like peptide ligases, peptide-binding domain"/>
    <property type="match status" value="1"/>
</dbReference>
<protein>
    <recommendedName>
        <fullName evidence="7 8">UDP-N-acetylmuramoylalanine--D-glutamate ligase</fullName>
        <ecNumber evidence="7 8">6.3.2.9</ecNumber>
    </recommendedName>
    <alternativeName>
        <fullName evidence="7">D-glutamic acid-adding enzyme</fullName>
    </alternativeName>
    <alternativeName>
        <fullName evidence="7">UDP-N-acetylmuramoyl-L-alanyl-D-glutamate synthetase</fullName>
    </alternativeName>
</protein>
<dbReference type="SUPFAM" id="SSF53623">
    <property type="entry name" value="MurD-like peptide ligases, catalytic domain"/>
    <property type="match status" value="1"/>
</dbReference>
<dbReference type="Pfam" id="PF02875">
    <property type="entry name" value="Mur_ligase_C"/>
    <property type="match status" value="1"/>
</dbReference>
<keyword evidence="7 8" id="KW-0961">Cell wall biogenesis/degradation</keyword>
<dbReference type="InterPro" id="IPR005762">
    <property type="entry name" value="MurD"/>
</dbReference>
<dbReference type="RefSeq" id="WP_151423395.1">
    <property type="nucleotide sequence ID" value="NZ_WBJX01000002.1"/>
</dbReference>
<dbReference type="InterPro" id="IPR013221">
    <property type="entry name" value="Mur_ligase_cen"/>
</dbReference>
<evidence type="ECO:0000256" key="6">
    <source>
        <dbReference type="ARBA" id="ARBA00022840"/>
    </source>
</evidence>
<evidence type="ECO:0000313" key="13">
    <source>
        <dbReference type="Proteomes" id="UP000490386"/>
    </source>
</evidence>
<dbReference type="PANTHER" id="PTHR43692">
    <property type="entry name" value="UDP-N-ACETYLMURAMOYLALANINE--D-GLUTAMATE LIGASE"/>
    <property type="match status" value="1"/>
</dbReference>
<dbReference type="GO" id="GO:0071555">
    <property type="term" value="P:cell wall organization"/>
    <property type="evidence" value="ECO:0007669"/>
    <property type="project" value="UniProtKB-KW"/>
</dbReference>
<evidence type="ECO:0000256" key="8">
    <source>
        <dbReference type="RuleBase" id="RU003664"/>
    </source>
</evidence>
<dbReference type="AlphaFoldDB" id="A0A7J5B3Y8"/>
<evidence type="ECO:0000256" key="5">
    <source>
        <dbReference type="ARBA" id="ARBA00022741"/>
    </source>
</evidence>
<organism evidence="12 13">
    <name type="scientific">Pseudoclavibacter terrae</name>
    <dbReference type="NCBI Taxonomy" id="1530195"/>
    <lineage>
        <taxon>Bacteria</taxon>
        <taxon>Bacillati</taxon>
        <taxon>Actinomycetota</taxon>
        <taxon>Actinomycetes</taxon>
        <taxon>Micrococcales</taxon>
        <taxon>Microbacteriaceae</taxon>
        <taxon>Pseudoclavibacter</taxon>
    </lineage>
</organism>
<comment type="pathway">
    <text evidence="2 7 8">Cell wall biogenesis; peptidoglycan biosynthesis.</text>
</comment>
<dbReference type="OrthoDB" id="9809796at2"/>
<name>A0A7J5B3Y8_9MICO</name>
<dbReference type="Gene3D" id="3.90.190.20">
    <property type="entry name" value="Mur ligase, C-terminal domain"/>
    <property type="match status" value="1"/>
</dbReference>
<dbReference type="Proteomes" id="UP000490386">
    <property type="component" value="Unassembled WGS sequence"/>
</dbReference>
<dbReference type="InterPro" id="IPR004101">
    <property type="entry name" value="Mur_ligase_C"/>
</dbReference>
<keyword evidence="3 7" id="KW-0963">Cytoplasm</keyword>
<keyword evidence="13" id="KW-1185">Reference proteome</keyword>
<comment type="catalytic activity">
    <reaction evidence="7 8">
        <text>UDP-N-acetyl-alpha-D-muramoyl-L-alanine + D-glutamate + ATP = UDP-N-acetyl-alpha-D-muramoyl-L-alanyl-D-glutamate + ADP + phosphate + H(+)</text>
        <dbReference type="Rhea" id="RHEA:16429"/>
        <dbReference type="ChEBI" id="CHEBI:15378"/>
        <dbReference type="ChEBI" id="CHEBI:29986"/>
        <dbReference type="ChEBI" id="CHEBI:30616"/>
        <dbReference type="ChEBI" id="CHEBI:43474"/>
        <dbReference type="ChEBI" id="CHEBI:83898"/>
        <dbReference type="ChEBI" id="CHEBI:83900"/>
        <dbReference type="ChEBI" id="CHEBI:456216"/>
        <dbReference type="EC" id="6.3.2.9"/>
    </reaction>
</comment>
<keyword evidence="7 8" id="KW-0133">Cell shape</keyword>
<dbReference type="SUPFAM" id="SSF51984">
    <property type="entry name" value="MurCD N-terminal domain"/>
    <property type="match status" value="1"/>
</dbReference>